<proteinExistence type="predicted"/>
<comment type="caution">
    <text evidence="1">The sequence shown here is derived from an EMBL/GenBank/DDBJ whole genome shotgun (WGS) entry which is preliminary data.</text>
</comment>
<organism evidence="1 2">
    <name type="scientific">Microvirga aerophila</name>
    <dbReference type="NCBI Taxonomy" id="670291"/>
    <lineage>
        <taxon>Bacteria</taxon>
        <taxon>Pseudomonadati</taxon>
        <taxon>Pseudomonadota</taxon>
        <taxon>Alphaproteobacteria</taxon>
        <taxon>Hyphomicrobiales</taxon>
        <taxon>Methylobacteriaceae</taxon>
        <taxon>Microvirga</taxon>
    </lineage>
</organism>
<reference evidence="1 2" key="1">
    <citation type="submission" date="2019-07" db="EMBL/GenBank/DDBJ databases">
        <title>Whole genome shotgun sequence of Microvirga aerophila NBRC 106136.</title>
        <authorList>
            <person name="Hosoyama A."/>
            <person name="Uohara A."/>
            <person name="Ohji S."/>
            <person name="Ichikawa N."/>
        </authorList>
    </citation>
    <scope>NUCLEOTIDE SEQUENCE [LARGE SCALE GENOMIC DNA]</scope>
    <source>
        <strain evidence="1 2">NBRC 106136</strain>
    </source>
</reference>
<keyword evidence="2" id="KW-1185">Reference proteome</keyword>
<dbReference type="EMBL" id="BJYU01000064">
    <property type="protein sequence ID" value="GEO16431.1"/>
    <property type="molecule type" value="Genomic_DNA"/>
</dbReference>
<dbReference type="Proteomes" id="UP000321085">
    <property type="component" value="Unassembled WGS sequence"/>
</dbReference>
<evidence type="ECO:0000313" key="1">
    <source>
        <dbReference type="EMBL" id="GEO16431.1"/>
    </source>
</evidence>
<gene>
    <name evidence="1" type="ORF">MAE02_41270</name>
</gene>
<name>A0A512BWU9_9HYPH</name>
<accession>A0A512BWU9</accession>
<dbReference type="AlphaFoldDB" id="A0A512BWU9"/>
<protein>
    <submittedName>
        <fullName evidence="1">Uncharacterized protein</fullName>
    </submittedName>
</protein>
<sequence length="93" mass="9956">MLIEHLVADEGAGLVGLDIRHLLTEAGEFADDGGYCCLYACPTHNRSDGRVGDGRIMLGPSEEIRMGQNGLALRALCARYSHIDESPLEAPCA</sequence>
<evidence type="ECO:0000313" key="2">
    <source>
        <dbReference type="Proteomes" id="UP000321085"/>
    </source>
</evidence>